<evidence type="ECO:0000256" key="3">
    <source>
        <dbReference type="ARBA" id="ARBA00022452"/>
    </source>
</evidence>
<dbReference type="GO" id="GO:0015344">
    <property type="term" value="F:siderophore uptake transmembrane transporter activity"/>
    <property type="evidence" value="ECO:0007669"/>
    <property type="project" value="TreeGrafter"/>
</dbReference>
<dbReference type="AlphaFoldDB" id="A0A4S2FGG8"/>
<accession>A0A4S2FGG8</accession>
<evidence type="ECO:0000256" key="7">
    <source>
        <dbReference type="ARBA" id="ARBA00023136"/>
    </source>
</evidence>
<keyword evidence="2 10" id="KW-0813">Transport</keyword>
<keyword evidence="5" id="KW-0732">Signal</keyword>
<dbReference type="NCBIfam" id="TIGR04056">
    <property type="entry name" value="OMP_RagA_SusC"/>
    <property type="match status" value="1"/>
</dbReference>
<evidence type="ECO:0000256" key="5">
    <source>
        <dbReference type="ARBA" id="ARBA00022729"/>
    </source>
</evidence>
<keyword evidence="9 10" id="KW-0998">Cell outer membrane</keyword>
<dbReference type="EMBL" id="SRYJ01000051">
    <property type="protein sequence ID" value="TGY67875.1"/>
    <property type="molecule type" value="Genomic_DNA"/>
</dbReference>
<dbReference type="Gene3D" id="2.40.170.20">
    <property type="entry name" value="TonB-dependent receptor, beta-barrel domain"/>
    <property type="match status" value="1"/>
</dbReference>
<name>A0A4S2FGG8_9BACT</name>
<comment type="subcellular location">
    <subcellularLocation>
        <location evidence="1 10">Cell outer membrane</location>
        <topology evidence="1 10">Multi-pass membrane protein</topology>
    </subcellularLocation>
</comment>
<dbReference type="InterPro" id="IPR036942">
    <property type="entry name" value="Beta-barrel_TonB_sf"/>
</dbReference>
<dbReference type="Gene3D" id="2.170.130.10">
    <property type="entry name" value="TonB-dependent receptor, plug domain"/>
    <property type="match status" value="1"/>
</dbReference>
<dbReference type="PROSITE" id="PS52016">
    <property type="entry name" value="TONB_DEPENDENT_REC_3"/>
    <property type="match status" value="1"/>
</dbReference>
<evidence type="ECO:0000259" key="12">
    <source>
        <dbReference type="Pfam" id="PF00593"/>
    </source>
</evidence>
<keyword evidence="7 10" id="KW-0472">Membrane</keyword>
<reference evidence="14 15" key="1">
    <citation type="submission" date="2019-04" db="EMBL/GenBank/DDBJ databases">
        <title>Microbes associate with the intestines of laboratory mice.</title>
        <authorList>
            <person name="Navarre W."/>
            <person name="Wong E."/>
            <person name="Huang K."/>
            <person name="Tropini C."/>
            <person name="Ng K."/>
            <person name="Yu B."/>
        </authorList>
    </citation>
    <scope>NUCLEOTIDE SEQUENCE [LARGE SCALE GENOMIC DNA]</scope>
    <source>
        <strain evidence="14 15">NM22_B1</strain>
    </source>
</reference>
<dbReference type="InterPro" id="IPR012910">
    <property type="entry name" value="Plug_dom"/>
</dbReference>
<dbReference type="PANTHER" id="PTHR30069:SF29">
    <property type="entry name" value="HEMOGLOBIN AND HEMOGLOBIN-HAPTOGLOBIN-BINDING PROTEIN 1-RELATED"/>
    <property type="match status" value="1"/>
</dbReference>
<dbReference type="InterPro" id="IPR023997">
    <property type="entry name" value="TonB-dep_OMP_SusC/RagA_CS"/>
</dbReference>
<keyword evidence="6 11" id="KW-0798">TonB box</keyword>
<comment type="similarity">
    <text evidence="10 11">Belongs to the TonB-dependent receptor family.</text>
</comment>
<dbReference type="InterPro" id="IPR000531">
    <property type="entry name" value="Beta-barrel_TonB"/>
</dbReference>
<feature type="domain" description="TonB-dependent receptor plug" evidence="13">
    <location>
        <begin position="43"/>
        <end position="160"/>
    </location>
</feature>
<evidence type="ECO:0000256" key="4">
    <source>
        <dbReference type="ARBA" id="ARBA00022692"/>
    </source>
</evidence>
<keyword evidence="4 10" id="KW-0812">Transmembrane</keyword>
<dbReference type="InterPro" id="IPR023996">
    <property type="entry name" value="TonB-dep_OMP_SusC/RagA"/>
</dbReference>
<dbReference type="SUPFAM" id="SSF56935">
    <property type="entry name" value="Porins"/>
    <property type="match status" value="1"/>
</dbReference>
<dbReference type="InterPro" id="IPR039426">
    <property type="entry name" value="TonB-dep_rcpt-like"/>
</dbReference>
<dbReference type="Pfam" id="PF07715">
    <property type="entry name" value="Plug"/>
    <property type="match status" value="1"/>
</dbReference>
<dbReference type="Pfam" id="PF00593">
    <property type="entry name" value="TonB_dep_Rec_b-barrel"/>
    <property type="match status" value="1"/>
</dbReference>
<proteinExistence type="inferred from homology"/>
<evidence type="ECO:0000256" key="6">
    <source>
        <dbReference type="ARBA" id="ARBA00023077"/>
    </source>
</evidence>
<evidence type="ECO:0000256" key="10">
    <source>
        <dbReference type="PROSITE-ProRule" id="PRU01360"/>
    </source>
</evidence>
<evidence type="ECO:0000256" key="2">
    <source>
        <dbReference type="ARBA" id="ARBA00022448"/>
    </source>
</evidence>
<dbReference type="PANTHER" id="PTHR30069">
    <property type="entry name" value="TONB-DEPENDENT OUTER MEMBRANE RECEPTOR"/>
    <property type="match status" value="1"/>
</dbReference>
<evidence type="ECO:0000259" key="13">
    <source>
        <dbReference type="Pfam" id="PF07715"/>
    </source>
</evidence>
<comment type="caution">
    <text evidence="14">The sequence shown here is derived from an EMBL/GenBank/DDBJ whole genome shotgun (WGS) entry which is preliminary data.</text>
</comment>
<feature type="domain" description="TonB-dependent receptor-like beta-barrel" evidence="12">
    <location>
        <begin position="391"/>
        <end position="844"/>
    </location>
</feature>
<evidence type="ECO:0000256" key="9">
    <source>
        <dbReference type="ARBA" id="ARBA00023237"/>
    </source>
</evidence>
<dbReference type="Proteomes" id="UP000310760">
    <property type="component" value="Unassembled WGS sequence"/>
</dbReference>
<dbReference type="GO" id="GO:0044718">
    <property type="term" value="P:siderophore transmembrane transport"/>
    <property type="evidence" value="ECO:0007669"/>
    <property type="project" value="TreeGrafter"/>
</dbReference>
<evidence type="ECO:0000256" key="8">
    <source>
        <dbReference type="ARBA" id="ARBA00023170"/>
    </source>
</evidence>
<sequence>MVVSFIGMATQEVSIKANLQISLKSDTEVLDEVMVVAYGTAKKASFTGSASVMKAGEISTQKESLVKSLEGKVAGVRVGGSTGDPGSDQKILIRGIGSINGSTQPLYVVDGVPVVNDDMSSGLKSQSVLSSINPDDIASMTILKDAAAASLYGSRAANGVVIITTKQGKEGKTRVSYDMETGWTSMAVRNQYKMMDAKDTKDYYWHAIKNYFIEYAGMDEATAASAANEEVPGWFYNYNSDTNTDWKKEVYKNGLNTNHQVAINGGNEKTRFYTSFGYNKVKGIVKGSEFERYSGRLNLDHKVTNWLRVSAKQMISFSSTEGFRDQNDQSQGFGTTSPLSIMFSMDPTAPVKLEDGSYNPNASFSSKISNPNLMLGQKTGPRAETVASDLMRSMTNFEAEVTLPYNFTARTVLGYDYMNNKEREFWAPESVNGESLGGLGTRYDYTNKTLTSSTTLNYRNSFDRHNVNALVGYEVEDRSLNYLYASAKSYATDKLPDLANGQSYSTSSNVYEAAIMSYFGNINYDFDNKYYLSASFRRDGSSRLAADNRWANFWSVSGAWRLSGESFLQDNPLFTDLKLRVSYGTNGNLPGDYFGYMDTYSTNGGYGSSPAIYWGNAGNTKLGWEKSQNFNVGVDWNLYNRVNLTVEYYSKLTTDLLFQTPTSYVTGFSSQWQNLGKMKNQGVEFTISSQNVVTENFTWTTDLNLTHQSIKIKELPDGADVQYGDGNMYLLREGESMHTFYLPEYIGVNSETGLGEFWIDPDDHSKGVTNYYSKAGKGIVGKAVPDWMGGMTNRFTYKNFDLSFMISFQTGASLFDYPGYFLTYSDGVRVGSFNMTADVAGNYWTKPGDKVDNPKPIYNNPYRSDRFSSRTVRSTDNIRMRDITFGYKIPVSKKYINNLRVYFKATNPFLIYCATKDIDPDVDINGYRQTDTPPTKAFMFGLNFEL</sequence>
<organism evidence="14 15">
    <name type="scientific">Phocaeicola sartorii</name>
    <dbReference type="NCBI Taxonomy" id="671267"/>
    <lineage>
        <taxon>Bacteria</taxon>
        <taxon>Pseudomonadati</taxon>
        <taxon>Bacteroidota</taxon>
        <taxon>Bacteroidia</taxon>
        <taxon>Bacteroidales</taxon>
        <taxon>Bacteroidaceae</taxon>
        <taxon>Phocaeicola</taxon>
    </lineage>
</organism>
<gene>
    <name evidence="14" type="ORF">E5339_18665</name>
</gene>
<evidence type="ECO:0000256" key="11">
    <source>
        <dbReference type="RuleBase" id="RU003357"/>
    </source>
</evidence>
<dbReference type="GO" id="GO:0009279">
    <property type="term" value="C:cell outer membrane"/>
    <property type="evidence" value="ECO:0007669"/>
    <property type="project" value="UniProtKB-SubCell"/>
</dbReference>
<dbReference type="InterPro" id="IPR037066">
    <property type="entry name" value="Plug_dom_sf"/>
</dbReference>
<evidence type="ECO:0000256" key="1">
    <source>
        <dbReference type="ARBA" id="ARBA00004571"/>
    </source>
</evidence>
<evidence type="ECO:0000313" key="14">
    <source>
        <dbReference type="EMBL" id="TGY67875.1"/>
    </source>
</evidence>
<keyword evidence="8 14" id="KW-0675">Receptor</keyword>
<evidence type="ECO:0000313" key="15">
    <source>
        <dbReference type="Proteomes" id="UP000310760"/>
    </source>
</evidence>
<protein>
    <submittedName>
        <fullName evidence="14">TonB-dependent receptor</fullName>
    </submittedName>
</protein>
<dbReference type="NCBIfam" id="TIGR04057">
    <property type="entry name" value="SusC_RagA_signa"/>
    <property type="match status" value="1"/>
</dbReference>
<keyword evidence="3 10" id="KW-1134">Transmembrane beta strand</keyword>